<name>A0A9W6XZZ1_9STRA</name>
<dbReference type="AlphaFoldDB" id="A0A9W6XZZ1"/>
<feature type="compositionally biased region" description="Acidic residues" evidence="1">
    <location>
        <begin position="68"/>
        <end position="77"/>
    </location>
</feature>
<comment type="caution">
    <text evidence="2">The sequence shown here is derived from an EMBL/GenBank/DDBJ whole genome shotgun (WGS) entry which is preliminary data.</text>
</comment>
<organism evidence="2 3">
    <name type="scientific">Phytophthora fragariaefolia</name>
    <dbReference type="NCBI Taxonomy" id="1490495"/>
    <lineage>
        <taxon>Eukaryota</taxon>
        <taxon>Sar</taxon>
        <taxon>Stramenopiles</taxon>
        <taxon>Oomycota</taxon>
        <taxon>Peronosporomycetes</taxon>
        <taxon>Peronosporales</taxon>
        <taxon>Peronosporaceae</taxon>
        <taxon>Phytophthora</taxon>
    </lineage>
</organism>
<gene>
    <name evidence="2" type="ORF">Pfra01_002081800</name>
</gene>
<feature type="region of interest" description="Disordered" evidence="1">
    <location>
        <begin position="442"/>
        <end position="481"/>
    </location>
</feature>
<dbReference type="EMBL" id="BSXT01002912">
    <property type="protein sequence ID" value="GMF51482.1"/>
    <property type="molecule type" value="Genomic_DNA"/>
</dbReference>
<feature type="compositionally biased region" description="Basic and acidic residues" evidence="1">
    <location>
        <begin position="461"/>
        <end position="480"/>
    </location>
</feature>
<dbReference type="OrthoDB" id="128705at2759"/>
<feature type="compositionally biased region" description="Acidic residues" evidence="1">
    <location>
        <begin position="167"/>
        <end position="188"/>
    </location>
</feature>
<sequence>MPDLRAVGADLTPAQQDETLGDLIFFLDTFGSTRAVRAKLRAQESDVLRLDRTVRRLLARLSDKTSQQEEEEEEEGENNGGNKSGDNDEEKEDVDETMADLDFFLRTFGSTRAVREKLESQSQRIVGLRRTVKWFEERQKTTRGSEGPRAVGCLDIEQSQVERGEDTDGTDNWDGSEDENGAGEEPDGDVVVIAGEQDTSVEDDSQEMIVSINTQNVSERGADKLCMANKPDIRGPAFKEASSSEPTELQKPAKGFDSTVADGKYHTCQYPGCKKFSHVNNLCAAHGSFNVCKIDGCNRRAASQFTCRTHNGGARCMTTNCEKFSVSYGKGHCTRHAREQGIMPRIICQVNECNNLQVAGKSFCHQHRKTRLLVLEKRNMTAWKQEQPFERDVLFQHPGEIASVNSTEHKRRACRAFGCTKWIKQDGDDNEYCNGHLCPSASRDDSHSEPTPGNNTALLHPKNDKLQNDTKPMITDDKSRSHNSSRATVSLTCKEQGCLKVGKKYGAKKGYCFKHGGGYTCRQPGCDKERVLKVYVTVMADFTFVKLKGAESMRL</sequence>
<accession>A0A9W6XZZ1</accession>
<evidence type="ECO:0000256" key="1">
    <source>
        <dbReference type="SAM" id="MobiDB-lite"/>
    </source>
</evidence>
<dbReference type="PANTHER" id="PTHR31827:SF1">
    <property type="entry name" value="EMB|CAB89363.1"/>
    <property type="match status" value="1"/>
</dbReference>
<dbReference type="Proteomes" id="UP001165121">
    <property type="component" value="Unassembled WGS sequence"/>
</dbReference>
<feature type="region of interest" description="Disordered" evidence="1">
    <location>
        <begin position="61"/>
        <end position="94"/>
    </location>
</feature>
<evidence type="ECO:0000313" key="3">
    <source>
        <dbReference type="Proteomes" id="UP001165121"/>
    </source>
</evidence>
<feature type="region of interest" description="Disordered" evidence="1">
    <location>
        <begin position="138"/>
        <end position="189"/>
    </location>
</feature>
<proteinExistence type="predicted"/>
<feature type="region of interest" description="Disordered" evidence="1">
    <location>
        <begin position="235"/>
        <end position="255"/>
    </location>
</feature>
<reference evidence="2" key="1">
    <citation type="submission" date="2023-04" db="EMBL/GenBank/DDBJ databases">
        <title>Phytophthora fragariaefolia NBRC 109709.</title>
        <authorList>
            <person name="Ichikawa N."/>
            <person name="Sato H."/>
            <person name="Tonouchi N."/>
        </authorList>
    </citation>
    <scope>NUCLEOTIDE SEQUENCE</scope>
    <source>
        <strain evidence="2">NBRC 109709</strain>
    </source>
</reference>
<keyword evidence="3" id="KW-1185">Reference proteome</keyword>
<protein>
    <submittedName>
        <fullName evidence="2">Unnamed protein product</fullName>
    </submittedName>
</protein>
<dbReference type="PANTHER" id="PTHR31827">
    <property type="entry name" value="EMB|CAB89363.1"/>
    <property type="match status" value="1"/>
</dbReference>
<evidence type="ECO:0000313" key="2">
    <source>
        <dbReference type="EMBL" id="GMF51482.1"/>
    </source>
</evidence>